<dbReference type="InterPro" id="IPR002155">
    <property type="entry name" value="Thiolase"/>
</dbReference>
<dbReference type="PIRSF" id="PIRSF000429">
    <property type="entry name" value="Ac-CoA_Ac_transf"/>
    <property type="match status" value="1"/>
</dbReference>
<feature type="domain" description="Thiolase N-terminal" evidence="2">
    <location>
        <begin position="12"/>
        <end position="234"/>
    </location>
</feature>
<feature type="domain" description="Thiolase C-terminal" evidence="3">
    <location>
        <begin position="253"/>
        <end position="411"/>
    </location>
</feature>
<dbReference type="EC" id="2.3.1.16" evidence="4"/>
<reference evidence="4" key="1">
    <citation type="submission" date="2020-06" db="EMBL/GenBank/DDBJ databases">
        <title>Unique genomic features of the anaerobic methanotrophic archaea.</title>
        <authorList>
            <person name="Chadwick G.L."/>
            <person name="Skennerton C.T."/>
            <person name="Laso-Perez R."/>
            <person name="Leu A.O."/>
            <person name="Speth D.R."/>
            <person name="Yu H."/>
            <person name="Morgan-Lang C."/>
            <person name="Hatzenpichler R."/>
            <person name="Goudeau D."/>
            <person name="Malmstrom R."/>
            <person name="Brazelton W.J."/>
            <person name="Woyke T."/>
            <person name="Hallam S.J."/>
            <person name="Tyson G.W."/>
            <person name="Wegener G."/>
            <person name="Boetius A."/>
            <person name="Orphan V."/>
        </authorList>
    </citation>
    <scope>NUCLEOTIDE SEQUENCE</scope>
</reference>
<proteinExistence type="predicted"/>
<evidence type="ECO:0000259" key="2">
    <source>
        <dbReference type="Pfam" id="PF00108"/>
    </source>
</evidence>
<name>A0A7G9YD08_9EURY</name>
<dbReference type="GO" id="GO:0008299">
    <property type="term" value="P:isoprenoid biosynthetic process"/>
    <property type="evidence" value="ECO:0007669"/>
    <property type="project" value="UniProtKB-KW"/>
</dbReference>
<keyword evidence="4" id="KW-0808">Transferase</keyword>
<dbReference type="Pfam" id="PF00108">
    <property type="entry name" value="Thiolase_N"/>
    <property type="match status" value="1"/>
</dbReference>
<keyword evidence="4" id="KW-0012">Acyltransferase</keyword>
<dbReference type="Pfam" id="PF22691">
    <property type="entry name" value="Thiolase_C_1"/>
    <property type="match status" value="1"/>
</dbReference>
<dbReference type="InterPro" id="IPR020616">
    <property type="entry name" value="Thiolase_N"/>
</dbReference>
<dbReference type="GO" id="GO:0003988">
    <property type="term" value="F:acetyl-CoA C-acyltransferase activity"/>
    <property type="evidence" value="ECO:0007669"/>
    <property type="project" value="UniProtKB-EC"/>
</dbReference>
<dbReference type="PANTHER" id="PTHR42870:SF1">
    <property type="entry name" value="NON-SPECIFIC LIPID-TRANSFER PROTEIN-LIKE 2"/>
    <property type="match status" value="1"/>
</dbReference>
<evidence type="ECO:0000259" key="3">
    <source>
        <dbReference type="Pfam" id="PF22691"/>
    </source>
</evidence>
<protein>
    <submittedName>
        <fullName evidence="4">3-ketoacyl-CoA thiolase</fullName>
        <ecNumber evidence="4">2.3.1.16</ecNumber>
    </submittedName>
</protein>
<evidence type="ECO:0000256" key="1">
    <source>
        <dbReference type="ARBA" id="ARBA00023229"/>
    </source>
</evidence>
<evidence type="ECO:0000313" key="4">
    <source>
        <dbReference type="EMBL" id="QNO45892.1"/>
    </source>
</evidence>
<organism evidence="4">
    <name type="scientific">Candidatus Methanogaster sp. ANME-2c ERB4</name>
    <dbReference type="NCBI Taxonomy" id="2759911"/>
    <lineage>
        <taxon>Archaea</taxon>
        <taxon>Methanobacteriati</taxon>
        <taxon>Methanobacteriota</taxon>
        <taxon>Stenosarchaea group</taxon>
        <taxon>Methanomicrobia</taxon>
        <taxon>Methanosarcinales</taxon>
        <taxon>ANME-2 cluster</taxon>
        <taxon>Candidatus Methanogasteraceae</taxon>
        <taxon>Candidatus Methanogaster</taxon>
    </lineage>
</organism>
<gene>
    <name evidence="4" type="primary">fadA</name>
    <name evidence="4" type="ORF">LAAKCKNM_00012</name>
</gene>
<accession>A0A7G9YD08</accession>
<dbReference type="InterPro" id="IPR055140">
    <property type="entry name" value="Thiolase_C_2"/>
</dbReference>
<dbReference type="AlphaFoldDB" id="A0A7G9YD08"/>
<dbReference type="PANTHER" id="PTHR42870">
    <property type="entry name" value="ACETYL-COA C-ACETYLTRANSFERASE"/>
    <property type="match status" value="1"/>
</dbReference>
<dbReference type="SUPFAM" id="SSF53901">
    <property type="entry name" value="Thiolase-like"/>
    <property type="match status" value="1"/>
</dbReference>
<dbReference type="InterPro" id="IPR016039">
    <property type="entry name" value="Thiolase-like"/>
</dbReference>
<sequence length="414" mass="45121">MKSTKKLKPLAAIVGAGRTKFGELWYKNPEELLTEAGIKAMESVDYGLRRKDIQACYFGSFLYQVTNKLALLPGYMARELGMNIPMSNTEAACGSGGSALYNACHGIRAGEYDVVLVGGFEKMTDRSEKILDDLMFAGDSHEFDAGYTFAGLYASMMARYIHDYGDADGGAKCREALAFVTCKNHHHAIGNKYAQFRREFTIDDVLKSPLVADPIRMLHCSPVSDGAVALVVVSPEVARKYTDTPIYVVGSQQATDDVSISSRESLTGIKATRLATEQVLKRTSMTMRDIQIAEAHDCFTIEETFFLEDSGFCKKGEGWKIIHDSYGSFKGSKSKHIPYVNGDKEMVVNPGGGLKADGHPVGATGVRQVYECFKQLRTEAGGNQVDMEGLNVALSHNIGGTGGIATVHILMKDL</sequence>
<dbReference type="CDD" id="cd00829">
    <property type="entry name" value="SCP-x_thiolase"/>
    <property type="match status" value="1"/>
</dbReference>
<keyword evidence="1" id="KW-0414">Isoprene biosynthesis</keyword>
<dbReference type="Gene3D" id="3.40.47.10">
    <property type="match status" value="1"/>
</dbReference>
<dbReference type="EMBL" id="MT631160">
    <property type="protein sequence ID" value="QNO45892.1"/>
    <property type="molecule type" value="Genomic_DNA"/>
</dbReference>